<reference evidence="3 4" key="2">
    <citation type="submission" date="2018-11" db="EMBL/GenBank/DDBJ databases">
        <title>Genomic Encyclopedia of Type Strains, Phase IV (KMG-IV): sequencing the most valuable type-strain genomes for metagenomic binning, comparative biology and taxonomic classification.</title>
        <authorList>
            <person name="Goeker M."/>
        </authorList>
    </citation>
    <scope>NUCLEOTIDE SEQUENCE [LARGE SCALE GENOMIC DNA]</scope>
    <source>
        <strain evidence="3 4">DSM 27783</strain>
    </source>
</reference>
<dbReference type="EMBL" id="CP027432">
    <property type="protein sequence ID" value="QCI27465.1"/>
    <property type="molecule type" value="Genomic_DNA"/>
</dbReference>
<name>A0AAJ4UXB5_9BACT</name>
<sequence>MWFGNFFKKEDPLITALKKHHKELFKIYLKIAVLVNKNKFDKIPSKLNDFYYKYKQHIIYEDNYFYAKLNEMYKNDTDKKIFIRNKREDMDKITVDVEKFIKDYTTIEKIRDNLGAFKREFQRIGAVLKSRVDFEESELYVLYK</sequence>
<evidence type="ECO:0000313" key="3">
    <source>
        <dbReference type="EMBL" id="ROR38902.1"/>
    </source>
</evidence>
<gene>
    <name evidence="2" type="ORF">C6V80_00320</name>
    <name evidence="3" type="ORF">EDC58_1817</name>
</gene>
<feature type="domain" description="Hemerythrin-like" evidence="1">
    <location>
        <begin position="14"/>
        <end position="140"/>
    </location>
</feature>
<dbReference type="InterPro" id="IPR038309">
    <property type="entry name" value="Rsd/AlgQ_sf"/>
</dbReference>
<evidence type="ECO:0000259" key="1">
    <source>
        <dbReference type="Pfam" id="PF01814"/>
    </source>
</evidence>
<dbReference type="EMBL" id="RJVK01000005">
    <property type="protein sequence ID" value="ROR38902.1"/>
    <property type="molecule type" value="Genomic_DNA"/>
</dbReference>
<dbReference type="Proteomes" id="UP000272781">
    <property type="component" value="Unassembled WGS sequence"/>
</dbReference>
<evidence type="ECO:0000313" key="5">
    <source>
        <dbReference type="Proteomes" id="UP000298805"/>
    </source>
</evidence>
<organism evidence="3 4">
    <name type="scientific">Caminibacter pacificus</name>
    <dbReference type="NCBI Taxonomy" id="1424653"/>
    <lineage>
        <taxon>Bacteria</taxon>
        <taxon>Pseudomonadati</taxon>
        <taxon>Campylobacterota</taxon>
        <taxon>Epsilonproteobacteria</taxon>
        <taxon>Nautiliales</taxon>
        <taxon>Nautiliaceae</taxon>
        <taxon>Caminibacter</taxon>
    </lineage>
</organism>
<keyword evidence="5" id="KW-1185">Reference proteome</keyword>
<dbReference type="Proteomes" id="UP000298805">
    <property type="component" value="Chromosome"/>
</dbReference>
<accession>A0AAJ4UXB5</accession>
<reference evidence="5" key="1">
    <citation type="submission" date="2018-03" db="EMBL/GenBank/DDBJ databases">
        <title>A comparative analysis of the Nautiliaceae.</title>
        <authorList>
            <person name="Grosche A."/>
            <person name="Smedile F."/>
            <person name="Vetriani C."/>
        </authorList>
    </citation>
    <scope>NUCLEOTIDE SEQUENCE [LARGE SCALE GENOMIC DNA]</scope>
    <source>
        <strain evidence="5">TB6</strain>
    </source>
</reference>
<proteinExistence type="predicted"/>
<dbReference type="RefSeq" id="WP_123353194.1">
    <property type="nucleotide sequence ID" value="NZ_CP027432.2"/>
</dbReference>
<protein>
    <submittedName>
        <fullName evidence="3">Hemerythrin HHE cation binding domain-containing protein</fullName>
    </submittedName>
    <submittedName>
        <fullName evidence="2">Hemerythrin domain-containing protein</fullName>
    </submittedName>
</protein>
<reference evidence="2" key="3">
    <citation type="submission" date="2019-06" db="EMBL/GenBank/DDBJ databases">
        <title>A comparative analysis of the Nautiliaceae.</title>
        <authorList>
            <person name="Grosche A."/>
            <person name="Smedile F."/>
            <person name="Vetriani C."/>
        </authorList>
    </citation>
    <scope>NUCLEOTIDE SEQUENCE</scope>
    <source>
        <strain evidence="2">TB6</strain>
    </source>
</reference>
<dbReference type="InterPro" id="IPR012312">
    <property type="entry name" value="Hemerythrin-like"/>
</dbReference>
<evidence type="ECO:0000313" key="4">
    <source>
        <dbReference type="Proteomes" id="UP000272781"/>
    </source>
</evidence>
<dbReference type="AlphaFoldDB" id="A0AAJ4UXB5"/>
<dbReference type="Gene3D" id="1.20.120.1370">
    <property type="entry name" value="Regulator of RNA polymerase sigma(70) subunit, domain 4"/>
    <property type="match status" value="1"/>
</dbReference>
<dbReference type="Pfam" id="PF01814">
    <property type="entry name" value="Hemerythrin"/>
    <property type="match status" value="1"/>
</dbReference>
<evidence type="ECO:0000313" key="2">
    <source>
        <dbReference type="EMBL" id="QCI27465.1"/>
    </source>
</evidence>